<organism evidence="1 2">
    <name type="scientific">Nocardioides nanhaiensis</name>
    <dbReference type="NCBI Taxonomy" id="1476871"/>
    <lineage>
        <taxon>Bacteria</taxon>
        <taxon>Bacillati</taxon>
        <taxon>Actinomycetota</taxon>
        <taxon>Actinomycetes</taxon>
        <taxon>Propionibacteriales</taxon>
        <taxon>Nocardioidaceae</taxon>
        <taxon>Nocardioides</taxon>
    </lineage>
</organism>
<dbReference type="SUPFAM" id="SSF51905">
    <property type="entry name" value="FAD/NAD(P)-binding domain"/>
    <property type="match status" value="1"/>
</dbReference>
<dbReference type="PRINTS" id="PR00469">
    <property type="entry name" value="PNDRDTASEII"/>
</dbReference>
<dbReference type="EMBL" id="BAABIM010000002">
    <property type="protein sequence ID" value="GAA4680912.1"/>
    <property type="molecule type" value="Genomic_DNA"/>
</dbReference>
<accession>A0ABP8W7L1</accession>
<name>A0ABP8W7L1_9ACTN</name>
<dbReference type="PANTHER" id="PTHR10668:SF103">
    <property type="entry name" value="PYRIDINE NUCLEOTIDE-DISULFIDE OXIDOREDUCTASE DOMAIN-CONTAINING PROTEIN 2"/>
    <property type="match status" value="1"/>
</dbReference>
<dbReference type="InterPro" id="IPR036188">
    <property type="entry name" value="FAD/NAD-bd_sf"/>
</dbReference>
<dbReference type="RefSeq" id="WP_345264841.1">
    <property type="nucleotide sequence ID" value="NZ_BAABIM010000002.1"/>
</dbReference>
<evidence type="ECO:0000313" key="1">
    <source>
        <dbReference type="EMBL" id="GAA4680912.1"/>
    </source>
</evidence>
<gene>
    <name evidence="1" type="ORF">GCM10023226_17610</name>
</gene>
<protein>
    <submittedName>
        <fullName evidence="1">NAD(P)/FAD-dependent oxidoreductase</fullName>
    </submittedName>
</protein>
<dbReference type="Pfam" id="PF13450">
    <property type="entry name" value="NAD_binding_8"/>
    <property type="match status" value="1"/>
</dbReference>
<dbReference type="Proteomes" id="UP001500621">
    <property type="component" value="Unassembled WGS sequence"/>
</dbReference>
<dbReference type="PANTHER" id="PTHR10668">
    <property type="entry name" value="PHYTOENE DEHYDROGENASE"/>
    <property type="match status" value="1"/>
</dbReference>
<keyword evidence="2" id="KW-1185">Reference proteome</keyword>
<reference evidence="2" key="1">
    <citation type="journal article" date="2019" name="Int. J. Syst. Evol. Microbiol.">
        <title>The Global Catalogue of Microorganisms (GCM) 10K type strain sequencing project: providing services to taxonomists for standard genome sequencing and annotation.</title>
        <authorList>
            <consortium name="The Broad Institute Genomics Platform"/>
            <consortium name="The Broad Institute Genome Sequencing Center for Infectious Disease"/>
            <person name="Wu L."/>
            <person name="Ma J."/>
        </authorList>
    </citation>
    <scope>NUCLEOTIDE SEQUENCE [LARGE SCALE GENOMIC DNA]</scope>
    <source>
        <strain evidence="2">JCM 18127</strain>
    </source>
</reference>
<comment type="caution">
    <text evidence="1">The sequence shown here is derived from an EMBL/GenBank/DDBJ whole genome shotgun (WGS) entry which is preliminary data.</text>
</comment>
<sequence>MDHGMDTDVVIVGGGHNGLTAAAYLARAGLSVTLLERLGHTGGAAVSAQAFPGLPTRLSRYSYLVSLLPQSVVRDLDLDVALVSRGTASFTPTLRGERPGGLLVEHDEGEATRRSFRELTGTDAEHEAWRTFYAEVAELARVVEPTLTQPLPTDRALAAQVAAIAGPQVWTDVVTRPLGEAVERRFADDTVRGVVATDGLIGTFASLHDPSLIQNRCFLYHLVGNGTGEWRVPVGGMGAVTDALHRAAVQAGAQVVTGAGVSAIRAGRDEGDLGSGVEVDWTDDAGGRHTLRARVALSGVAPWVLRILLGDGEDAASKPEGAQLKINLLLSRLPRLRSGVDPAVAFAGTLHLGEDYTELEAAHADAAAGRVPAAMPGEVYCHSLTDPSILGEVPEGTHTLTYFGLHTPASLFDDGAGGVDPAAKQLAVDRALASLQQHLDEPLMDCVARDGDGNPCLEAKVPQDVERDLAMPGGHIFHGDLEWPWAPHRARLETPGQRWGVHTDRPAVLLCGSGARRGGAVSGLGGHNAAQAVLEMF</sequence>
<proteinExistence type="predicted"/>
<evidence type="ECO:0000313" key="2">
    <source>
        <dbReference type="Proteomes" id="UP001500621"/>
    </source>
</evidence>
<dbReference type="Gene3D" id="3.50.50.60">
    <property type="entry name" value="FAD/NAD(P)-binding domain"/>
    <property type="match status" value="2"/>
</dbReference>